<keyword evidence="1" id="KW-0732">Signal</keyword>
<feature type="domain" description="YDG" evidence="3">
    <location>
        <begin position="1233"/>
        <end position="1308"/>
    </location>
</feature>
<proteinExistence type="predicted"/>
<feature type="domain" description="YDG" evidence="3">
    <location>
        <begin position="986"/>
        <end position="1053"/>
    </location>
</feature>
<feature type="domain" description="YDG" evidence="3">
    <location>
        <begin position="1938"/>
        <end position="2023"/>
    </location>
</feature>
<keyword evidence="2" id="KW-1133">Transmembrane helix</keyword>
<evidence type="ECO:0000256" key="2">
    <source>
        <dbReference type="SAM" id="Phobius"/>
    </source>
</evidence>
<dbReference type="Pfam" id="PF18657">
    <property type="entry name" value="YDG"/>
    <property type="match status" value="12"/>
</dbReference>
<feature type="domain" description="YDG" evidence="3">
    <location>
        <begin position="1668"/>
        <end position="1745"/>
    </location>
</feature>
<dbReference type="EMBL" id="JBHTIZ010000006">
    <property type="protein sequence ID" value="MFD0983381.1"/>
    <property type="molecule type" value="Genomic_DNA"/>
</dbReference>
<dbReference type="Proteomes" id="UP001597051">
    <property type="component" value="Unassembled WGS sequence"/>
</dbReference>
<dbReference type="SUPFAM" id="SSF51126">
    <property type="entry name" value="Pectin lyase-like"/>
    <property type="match status" value="2"/>
</dbReference>
<feature type="transmembrane region" description="Helical" evidence="2">
    <location>
        <begin position="63"/>
        <end position="81"/>
    </location>
</feature>
<dbReference type="InterPro" id="IPR011050">
    <property type="entry name" value="Pectin_lyase_fold/virulence"/>
</dbReference>
<dbReference type="NCBIfam" id="TIGR02601">
    <property type="entry name" value="autotrns_rpt"/>
    <property type="match status" value="5"/>
</dbReference>
<feature type="domain" description="YDG" evidence="3">
    <location>
        <begin position="1407"/>
        <end position="1484"/>
    </location>
</feature>
<evidence type="ECO:0000256" key="1">
    <source>
        <dbReference type="ARBA" id="ARBA00022729"/>
    </source>
</evidence>
<keyword evidence="2" id="KW-0812">Transmembrane</keyword>
<keyword evidence="2" id="KW-0472">Membrane</keyword>
<comment type="caution">
    <text evidence="4">The sequence shown here is derived from an EMBL/GenBank/DDBJ whole genome shotgun (WGS) entry which is preliminary data.</text>
</comment>
<feature type="non-terminal residue" evidence="4">
    <location>
        <position position="2372"/>
    </location>
</feature>
<evidence type="ECO:0000313" key="4">
    <source>
        <dbReference type="EMBL" id="MFD0983381.1"/>
    </source>
</evidence>
<protein>
    <submittedName>
        <fullName evidence="4">YDG domain-containing protein</fullName>
    </submittedName>
</protein>
<dbReference type="InterPro" id="IPR013425">
    <property type="entry name" value="Autotrns_rpt"/>
</dbReference>
<dbReference type="RefSeq" id="WP_379819043.1">
    <property type="nucleotide sequence ID" value="NZ_JBHTIZ010000006.1"/>
</dbReference>
<gene>
    <name evidence="4" type="ORF">ACFQ0S_02720</name>
</gene>
<sequence length="2372" mass="237749">MKTTVKTKRVNTLFDFLKTALLPLEQMIAAFFSSITQTGLSLTLRDETSYGKANGKKKPSNNSFAMALVLLSLLFVGTVSAQTNNYIGATGGTWNTGANWSLSLVPTSVHDVTIPDGINVTVDVNAVCKSFTMTGGTVSNVVTLGTNSLSVTGAVTIGAITSGTAIQKNINVGAGSLTCASIALGSTHAGTSDNEIRISTGTVTVSGNIVMSGVAARNAISFSGAGLVKVGGAISGGTIVASTGTVEYNGAGAQQIATYSYFNLKTSGSGAKTLAANTTATGVVTVNAGTTLALSTFTLGSATGLALECGATAGSSITGSGVLTVNGTVTVTDASGAGTSGATIAAPLALGAATRTFSVADDGTTASDLTISGIISNTGGITKEGAGTMDVSGANTYTGATTVTAGILRASNTVQASLDGAFGNSASTASNIILNGGTIQSNTATFSKTVTVAVTDSGLDGYGSARTIAAPISIVSGTINLNIGGTSVASAEGQQLTLSGLISNAAGALSLTKIGTSTAIISAANTYGGNTTVSAGTLEYGIDDAIASGAVTVSGGTLDMKTFSDTVGAVTLTSGTISGTTGALTATSYAVESGTISKILAGSVGLTKSTSGTVILSASNTYTGLTTVSAGTLQYGVVNAIASGAVTVSGGTLDMQTFNDTVGGVTLTSGSIIGASGTLTATSYAVESGTISKILAGTGGLTKSTSGTVILSASNTYTGLTTVSAGTLQYGIDNAIAADAVTVSGGTLDMQTFSDTVGAVTLTSGSIIGASGTLTATSYAVESGTISKRLAGTANVTKTTSGTVTLSGANTYTGTNTISAGTLSINSTTALGAAANDLIIANSAVANVDANVAVGSLTLGGVLQSNGTWGFTGSGATNIDATYFTSIAGIITAGAVAVTPTVTVTPIGTYTYNGSSQGPIAATNTGTGTSYTFSYVGVSGTTYSASATPPKNAGSYTVTATVDPVSGYNAGTSVATAFTIGTRAIVVTANTNTKTFDNFTTSATTPSITSGALQGTDTSGFTQTYDTKNVGTNKTLTPSGIVNDGNSGNNYAVTFVASNTGEITAKSVTVSGAITANKIYDGNNVAIVTGGTLVGVISPNAVTLSQSGTYASVNVGTALAITSTSTLGGADAGNYLLTQPSLTARNITAIPLTVTGASASNKVYDRTTTAVVTGGSLVGVILSEDVTLIQSGTFSTIGVGTGKTVTSTSTLGGTAAGNYSLTQPTGLLANITQLALTVSGASAATKAYDGLTTATVTGGTLVGVISGDTVTLNQSGTFSSKDAGTWPVTSTSTLSGAGNANYSLTQPTLNNATITPKALTIGGTSSNKVYDGTSTATLSTGTLSGVVSGETVNLTLIVNYTSLGVPTKAVGTAYPVISTSTIASGNINTDINNYTLTQPTLTARNITKKTITITGTTTADKVYDKTKTAILTDGVLSGVASGDDVTLTLSGTYSSLSAGGPYAITSSSTITGADAANYTLTQPTLTQRSITPVALTIVGATTADKQYNGNTIAVVTGGTLVGLVGGDSVTLTQAGIFPGKDVGGPFTITPNFSITNTNYSLIQPALNFASITPKALTISGVSQNKVYDGTPTATLSGATPGALVGVVAGETINLTLILNYYAAPGITVKNVGTGYAVTSTSTIASGDINTDINNYTLTQPTLTVRNITKLPLTITGTTTVDKVYDRTNTAILTDGVLNGVLVGEDVSLVLSGRYASSSAGGPYVMTSTSTIIGADIANYSVTQPTLTDRSISKVTLTIVGATSIDKQYDGTTTAAATGGSLVGVVSGDNITLIQAGIYTSGDKNVGGPYAVTPNYSIGGTAAINYDLIQVSSLANSSITPKQLTILGTSQNKIYDGTTTATLQGVGAGTLAGVVAGETVNLNLIVNYYLPSGEITRDFSETPILQVISTSTIAAAIGTDINNYTLIQPTLPTKRIFRRPLTIIGVTASNKVYDGTTAAPIDVSGASLVVDPVAGIVPGDSVSFNTASVATAFFDTKDVGIDKPLTSFVITLEGPDFNNYRLYEPILTASVTERAITITANDISKCGESTYTFTGTEFTSDFPVPGDITSVTLTSAGSGLLAGVGSYPIAISNAVGPGLTNYIISSYIPGTLVVNPLPNATMSSTSLNCINSTTPITFTGSNGTGGINVQYKFYYTIDGTPYTVSTVSGSSTATVNAPNTTVRSFVYVLTAVEDLNTSCSKAISGASITVNITLCTQLRDNYCGKTFRFLNEIVQSNPVAAATQYRFEVTDEANVVRVITSGNYTFNPAGFTFDHPTNRGFNWAKNYSFRVALYIGGNWSAYGPACTARTPNEPPVLPTKLRSPWFCNQTVASMNTFIQCNPVHLATNYEFRLTGPGGYNQARTSTSIAINLT</sequence>
<feature type="domain" description="YDG" evidence="3">
    <location>
        <begin position="1754"/>
        <end position="1827"/>
    </location>
</feature>
<feature type="domain" description="YDG" evidence="3">
    <location>
        <begin position="1572"/>
        <end position="1661"/>
    </location>
</feature>
<dbReference type="Pfam" id="PF12951">
    <property type="entry name" value="PATR"/>
    <property type="match status" value="5"/>
</dbReference>
<dbReference type="InterPro" id="IPR041248">
    <property type="entry name" value="YDG"/>
</dbReference>
<accession>A0ABW3IZI5</accession>
<reference evidence="5" key="1">
    <citation type="journal article" date="2019" name="Int. J. Syst. Evol. Microbiol.">
        <title>The Global Catalogue of Microorganisms (GCM) 10K type strain sequencing project: providing services to taxonomists for standard genome sequencing and annotation.</title>
        <authorList>
            <consortium name="The Broad Institute Genomics Platform"/>
            <consortium name="The Broad Institute Genome Sequencing Center for Infectious Disease"/>
            <person name="Wu L."/>
            <person name="Ma J."/>
        </authorList>
    </citation>
    <scope>NUCLEOTIDE SEQUENCE [LARGE SCALE GENOMIC DNA]</scope>
    <source>
        <strain evidence="5">CECT 7649</strain>
    </source>
</reference>
<feature type="domain" description="YDG" evidence="3">
    <location>
        <begin position="1064"/>
        <end position="1140"/>
    </location>
</feature>
<feature type="domain" description="YDG" evidence="3">
    <location>
        <begin position="1839"/>
        <end position="1890"/>
    </location>
</feature>
<feature type="domain" description="YDG" evidence="3">
    <location>
        <begin position="1491"/>
        <end position="1561"/>
    </location>
</feature>
<name>A0ABW3IZI5_9FLAO</name>
<keyword evidence="5" id="KW-1185">Reference proteome</keyword>
<feature type="domain" description="YDG" evidence="3">
    <location>
        <begin position="1315"/>
        <end position="1400"/>
    </location>
</feature>
<evidence type="ECO:0000313" key="5">
    <source>
        <dbReference type="Proteomes" id="UP001597051"/>
    </source>
</evidence>
<organism evidence="4 5">
    <name type="scientific">Flavobacterium myungsuense</name>
    <dbReference type="NCBI Taxonomy" id="651823"/>
    <lineage>
        <taxon>Bacteria</taxon>
        <taxon>Pseudomonadati</taxon>
        <taxon>Bacteroidota</taxon>
        <taxon>Flavobacteriia</taxon>
        <taxon>Flavobacteriales</taxon>
        <taxon>Flavobacteriaceae</taxon>
        <taxon>Flavobacterium</taxon>
    </lineage>
</organism>
<feature type="domain" description="YDG" evidence="3">
    <location>
        <begin position="1151"/>
        <end position="1225"/>
    </location>
</feature>
<evidence type="ECO:0000259" key="3">
    <source>
        <dbReference type="Pfam" id="PF18657"/>
    </source>
</evidence>